<feature type="transmembrane region" description="Helical" evidence="1">
    <location>
        <begin position="12"/>
        <end position="30"/>
    </location>
</feature>
<keyword evidence="3" id="KW-1185">Reference proteome</keyword>
<evidence type="ECO:0000313" key="2">
    <source>
        <dbReference type="EMBL" id="KAJ8298603.1"/>
    </source>
</evidence>
<accession>A0ABQ9E5M0</accession>
<proteinExistence type="predicted"/>
<sequence length="101" mass="11548">MGQDAALHAYSMPTVSVGGLFLTLIVFLMIGTASSRPRRRFCELSSRAEDSEDTQDNWTNNDNKKILVPYNLLVNLIRDRMSTSQLNQKRSSDYWEDDTTE</sequence>
<name>A0ABQ9E5M0_TEGGR</name>
<evidence type="ECO:0000313" key="3">
    <source>
        <dbReference type="Proteomes" id="UP001217089"/>
    </source>
</evidence>
<gene>
    <name evidence="2" type="ORF">KUTeg_022663</name>
</gene>
<keyword evidence="1" id="KW-1133">Transmembrane helix</keyword>
<organism evidence="2 3">
    <name type="scientific">Tegillarca granosa</name>
    <name type="common">Malaysian cockle</name>
    <name type="synonym">Anadara granosa</name>
    <dbReference type="NCBI Taxonomy" id="220873"/>
    <lineage>
        <taxon>Eukaryota</taxon>
        <taxon>Metazoa</taxon>
        <taxon>Spiralia</taxon>
        <taxon>Lophotrochozoa</taxon>
        <taxon>Mollusca</taxon>
        <taxon>Bivalvia</taxon>
        <taxon>Autobranchia</taxon>
        <taxon>Pteriomorphia</taxon>
        <taxon>Arcoida</taxon>
        <taxon>Arcoidea</taxon>
        <taxon>Arcidae</taxon>
        <taxon>Tegillarca</taxon>
    </lineage>
</organism>
<comment type="caution">
    <text evidence="2">The sequence shown here is derived from an EMBL/GenBank/DDBJ whole genome shotgun (WGS) entry which is preliminary data.</text>
</comment>
<dbReference type="Proteomes" id="UP001217089">
    <property type="component" value="Unassembled WGS sequence"/>
</dbReference>
<keyword evidence="1" id="KW-0472">Membrane</keyword>
<protein>
    <submittedName>
        <fullName evidence="2">Uncharacterized protein</fullName>
    </submittedName>
</protein>
<keyword evidence="1" id="KW-0812">Transmembrane</keyword>
<dbReference type="EMBL" id="JARBDR010000921">
    <property type="protein sequence ID" value="KAJ8298603.1"/>
    <property type="molecule type" value="Genomic_DNA"/>
</dbReference>
<reference evidence="2 3" key="1">
    <citation type="submission" date="2022-12" db="EMBL/GenBank/DDBJ databases">
        <title>Chromosome-level genome of Tegillarca granosa.</title>
        <authorList>
            <person name="Kim J."/>
        </authorList>
    </citation>
    <scope>NUCLEOTIDE SEQUENCE [LARGE SCALE GENOMIC DNA]</scope>
    <source>
        <strain evidence="2">Teg-2019</strain>
        <tissue evidence="2">Adductor muscle</tissue>
    </source>
</reference>
<evidence type="ECO:0000256" key="1">
    <source>
        <dbReference type="SAM" id="Phobius"/>
    </source>
</evidence>